<dbReference type="AlphaFoldDB" id="A0A3A3G0I4"/>
<feature type="domain" description="CusB-like beta-barrel" evidence="3">
    <location>
        <begin position="240"/>
        <end position="311"/>
    </location>
</feature>
<feature type="coiled-coil region" evidence="2">
    <location>
        <begin position="92"/>
        <end position="141"/>
    </location>
</feature>
<accession>A0A3A3G0I4</accession>
<keyword evidence="2" id="KW-0175">Coiled coil</keyword>
<evidence type="ECO:0000256" key="2">
    <source>
        <dbReference type="SAM" id="Coils"/>
    </source>
</evidence>
<dbReference type="Gene3D" id="2.40.420.20">
    <property type="match status" value="1"/>
</dbReference>
<dbReference type="Proteomes" id="UP000266327">
    <property type="component" value="Unassembled WGS sequence"/>
</dbReference>
<organism evidence="4 5">
    <name type="scientific">Noviherbaspirillum sedimenti</name>
    <dbReference type="NCBI Taxonomy" id="2320865"/>
    <lineage>
        <taxon>Bacteria</taxon>
        <taxon>Pseudomonadati</taxon>
        <taxon>Pseudomonadota</taxon>
        <taxon>Betaproteobacteria</taxon>
        <taxon>Burkholderiales</taxon>
        <taxon>Oxalobacteraceae</taxon>
        <taxon>Noviherbaspirillum</taxon>
    </lineage>
</organism>
<protein>
    <submittedName>
        <fullName evidence="4">Efflux RND transporter periplasmic adaptor subunit</fullName>
    </submittedName>
</protein>
<evidence type="ECO:0000313" key="4">
    <source>
        <dbReference type="EMBL" id="RJG00419.1"/>
    </source>
</evidence>
<proteinExistence type="inferred from homology"/>
<reference evidence="5" key="1">
    <citation type="submission" date="2018-09" db="EMBL/GenBank/DDBJ databases">
        <authorList>
            <person name="Zhu H."/>
        </authorList>
    </citation>
    <scope>NUCLEOTIDE SEQUENCE [LARGE SCALE GENOMIC DNA]</scope>
    <source>
        <strain evidence="5">K1S02-23</strain>
    </source>
</reference>
<dbReference type="GO" id="GO:0015562">
    <property type="term" value="F:efflux transmembrane transporter activity"/>
    <property type="evidence" value="ECO:0007669"/>
    <property type="project" value="TreeGrafter"/>
</dbReference>
<dbReference type="InterPro" id="IPR058792">
    <property type="entry name" value="Beta-barrel_RND_2"/>
</dbReference>
<name>A0A3A3G0I4_9BURK</name>
<keyword evidence="5" id="KW-1185">Reference proteome</keyword>
<dbReference type="Pfam" id="PF25954">
    <property type="entry name" value="Beta-barrel_RND_2"/>
    <property type="match status" value="1"/>
</dbReference>
<dbReference type="GO" id="GO:1990281">
    <property type="term" value="C:efflux pump complex"/>
    <property type="evidence" value="ECO:0007669"/>
    <property type="project" value="TreeGrafter"/>
</dbReference>
<dbReference type="Gene3D" id="2.40.50.100">
    <property type="match status" value="1"/>
</dbReference>
<dbReference type="EMBL" id="QYUQ01000002">
    <property type="protein sequence ID" value="RJG00419.1"/>
    <property type="molecule type" value="Genomic_DNA"/>
</dbReference>
<dbReference type="Gene3D" id="2.40.30.170">
    <property type="match status" value="1"/>
</dbReference>
<dbReference type="NCBIfam" id="TIGR01730">
    <property type="entry name" value="RND_mfp"/>
    <property type="match status" value="1"/>
</dbReference>
<comment type="caution">
    <text evidence="4">The sequence shown here is derived from an EMBL/GenBank/DDBJ whole genome shotgun (WGS) entry which is preliminary data.</text>
</comment>
<dbReference type="Gene3D" id="1.10.287.470">
    <property type="entry name" value="Helix hairpin bin"/>
    <property type="match status" value="1"/>
</dbReference>
<dbReference type="InterPro" id="IPR006143">
    <property type="entry name" value="RND_pump_MFP"/>
</dbReference>
<comment type="similarity">
    <text evidence="1">Belongs to the membrane fusion protein (MFP) (TC 8.A.1) family.</text>
</comment>
<dbReference type="PANTHER" id="PTHR30469">
    <property type="entry name" value="MULTIDRUG RESISTANCE PROTEIN MDTA"/>
    <property type="match status" value="1"/>
</dbReference>
<evidence type="ECO:0000313" key="5">
    <source>
        <dbReference type="Proteomes" id="UP000266327"/>
    </source>
</evidence>
<gene>
    <name evidence="4" type="ORF">D3878_01545</name>
</gene>
<dbReference type="RefSeq" id="WP_119783873.1">
    <property type="nucleotide sequence ID" value="NZ_QYUQ01000002.1"/>
</dbReference>
<evidence type="ECO:0000259" key="3">
    <source>
        <dbReference type="Pfam" id="PF25954"/>
    </source>
</evidence>
<dbReference type="PANTHER" id="PTHR30469:SF15">
    <property type="entry name" value="HLYD FAMILY OF SECRETION PROTEINS"/>
    <property type="match status" value="1"/>
</dbReference>
<sequence length="407" mass="44229">MSTRRLKPWMLVIAALLMLAIAFMLYRQWQGPLLPGYRVSATTLVQNVVATGRVFSISRAQVGSEITGVVTERLVQEGDKVVPGDVLLILRADDLLARAREARASLAQLRQSRSPQAQARLRQAEAQLAQARREAARSQALLKIDAISREEKEQADQALVSALAAAEQARLDAAALAAGQSEESILQERLAAAEAALSKTRVRAQFAGTVLTRNVETGDLVQPGRILLEIARADSTEILVSVDERNLGVLALGQTAVCVPEAYPERQFKAVLSFIAPAIDRQRGTVDIRLRVDPAPAYLRDDLTVTANIETGRSARALAVPNDALFDIRGRQASAFVVRQGKARRTTLALGLRGLAMTEVSKGLEAGDWVLAEPNVRDGQRVRVAEQVAPLSDARRETSKETPLKFN</sequence>
<dbReference type="OrthoDB" id="9806939at2"/>
<evidence type="ECO:0000256" key="1">
    <source>
        <dbReference type="ARBA" id="ARBA00009477"/>
    </source>
</evidence>
<dbReference type="SUPFAM" id="SSF111369">
    <property type="entry name" value="HlyD-like secretion proteins"/>
    <property type="match status" value="2"/>
</dbReference>